<protein>
    <recommendedName>
        <fullName evidence="4">DUF4190 domain-containing protein</fullName>
    </recommendedName>
</protein>
<keyword evidence="1" id="KW-0472">Membrane</keyword>
<evidence type="ECO:0000313" key="3">
    <source>
        <dbReference type="Proteomes" id="UP000182054"/>
    </source>
</evidence>
<feature type="transmembrane region" description="Helical" evidence="1">
    <location>
        <begin position="101"/>
        <end position="123"/>
    </location>
</feature>
<keyword evidence="1" id="KW-1133">Transmembrane helix</keyword>
<evidence type="ECO:0008006" key="4">
    <source>
        <dbReference type="Google" id="ProtNLM"/>
    </source>
</evidence>
<organism evidence="2 3">
    <name type="scientific">Rhodococcoides kroppenstedtii</name>
    <dbReference type="NCBI Taxonomy" id="293050"/>
    <lineage>
        <taxon>Bacteria</taxon>
        <taxon>Bacillati</taxon>
        <taxon>Actinomycetota</taxon>
        <taxon>Actinomycetes</taxon>
        <taxon>Mycobacteriales</taxon>
        <taxon>Nocardiaceae</taxon>
        <taxon>Rhodococcoides</taxon>
    </lineage>
</organism>
<name>A0A1I0TNP7_9NOCA</name>
<feature type="transmembrane region" description="Helical" evidence="1">
    <location>
        <begin position="56"/>
        <end position="89"/>
    </location>
</feature>
<sequence>MTVADSSVPFDRSVGEATPTVEYAPSTDHTAETATPPRQSAVVRLWHRLDGHHADAALLLGALSVVTFWAFGLGLVLGLGALVLGAVALRIPDADRMDAGIGIAAGVVGLVAGLVFLGATLPYF</sequence>
<dbReference type="EMBL" id="FOJN01000008">
    <property type="protein sequence ID" value="SFA53367.1"/>
    <property type="molecule type" value="Genomic_DNA"/>
</dbReference>
<reference evidence="2 3" key="1">
    <citation type="submission" date="2016-10" db="EMBL/GenBank/DDBJ databases">
        <authorList>
            <person name="de Groot N.N."/>
        </authorList>
    </citation>
    <scope>NUCLEOTIDE SEQUENCE [LARGE SCALE GENOMIC DNA]</scope>
    <source>
        <strain evidence="2 3">DSM 44908</strain>
    </source>
</reference>
<dbReference type="GeneID" id="85486168"/>
<keyword evidence="1" id="KW-0812">Transmembrane</keyword>
<dbReference type="OrthoDB" id="10000537at2"/>
<evidence type="ECO:0000313" key="2">
    <source>
        <dbReference type="EMBL" id="SFA53367.1"/>
    </source>
</evidence>
<dbReference type="Proteomes" id="UP000182054">
    <property type="component" value="Unassembled WGS sequence"/>
</dbReference>
<dbReference type="AlphaFoldDB" id="A0A1I0TNP7"/>
<gene>
    <name evidence="2" type="ORF">SAMN05444374_10871</name>
</gene>
<evidence type="ECO:0000256" key="1">
    <source>
        <dbReference type="SAM" id="Phobius"/>
    </source>
</evidence>
<dbReference type="RefSeq" id="WP_074922170.1">
    <property type="nucleotide sequence ID" value="NZ_FOJN01000008.1"/>
</dbReference>
<proteinExistence type="predicted"/>
<accession>A0A1I0TNP7</accession>